<proteinExistence type="inferred from homology"/>
<dbReference type="GO" id="GO:0051287">
    <property type="term" value="F:NAD binding"/>
    <property type="evidence" value="ECO:0007669"/>
    <property type="project" value="InterPro"/>
</dbReference>
<feature type="domain" description="D-isomer specific 2-hydroxyacid dehydrogenase catalytic" evidence="5">
    <location>
        <begin position="3"/>
        <end position="314"/>
    </location>
</feature>
<keyword evidence="2 4" id="KW-0560">Oxidoreductase</keyword>
<evidence type="ECO:0000259" key="5">
    <source>
        <dbReference type="Pfam" id="PF00389"/>
    </source>
</evidence>
<dbReference type="Proteomes" id="UP000241848">
    <property type="component" value="Unassembled WGS sequence"/>
</dbReference>
<dbReference type="AlphaFoldDB" id="A0A2T2WM90"/>
<sequence length="318" mass="35008">MIVVSEWLDDYGLDLLSQLPIKHVYNPDLWSSVGALHNELHGARALIIRNQTRVDGDLLDAAPRLQVIGRLGVGLDNIDVNACQAHRVVIVYARGANAPAVVEYVLGALLHSMRPWLDWSTNTKSGAWSRRLGGREIYGKTLGVVGLGDIGSRVARAARALGMNVEAYDPHLAPFHSLIADGTVTPIATMEELLQRADAITLHASLRPETYHLLNHQTLSYIQPGSILINTARGSLIDEAALVQQLQDQRLGPVYLDVREVEPPPLPDPLARYAQVHLTPHLAGLSQESRLRTTTLVLEDVVRVLTDRPARSPVRWTH</sequence>
<evidence type="ECO:0000313" key="7">
    <source>
        <dbReference type="EMBL" id="PSR23355.1"/>
    </source>
</evidence>
<dbReference type="Gene3D" id="3.40.50.720">
    <property type="entry name" value="NAD(P)-binding Rossmann-like Domain"/>
    <property type="match status" value="2"/>
</dbReference>
<evidence type="ECO:0000256" key="2">
    <source>
        <dbReference type="ARBA" id="ARBA00023002"/>
    </source>
</evidence>
<dbReference type="Pfam" id="PF00389">
    <property type="entry name" value="2-Hacid_dh"/>
    <property type="match status" value="1"/>
</dbReference>
<dbReference type="InterPro" id="IPR050857">
    <property type="entry name" value="D-2-hydroxyacid_DH"/>
</dbReference>
<name>A0A2T2WM90_9FIRM</name>
<reference evidence="7 8" key="1">
    <citation type="journal article" date="2014" name="BMC Genomics">
        <title>Comparison of environmental and isolate Sulfobacillus genomes reveals diverse carbon, sulfur, nitrogen, and hydrogen metabolisms.</title>
        <authorList>
            <person name="Justice N.B."/>
            <person name="Norman A."/>
            <person name="Brown C.T."/>
            <person name="Singh A."/>
            <person name="Thomas B.C."/>
            <person name="Banfield J.F."/>
        </authorList>
    </citation>
    <scope>NUCLEOTIDE SEQUENCE [LARGE SCALE GENOMIC DNA]</scope>
    <source>
        <strain evidence="7">AMDSBA3</strain>
    </source>
</reference>
<dbReference type="SUPFAM" id="SSF51735">
    <property type="entry name" value="NAD(P)-binding Rossmann-fold domains"/>
    <property type="match status" value="1"/>
</dbReference>
<evidence type="ECO:0000256" key="3">
    <source>
        <dbReference type="ARBA" id="ARBA00023027"/>
    </source>
</evidence>
<dbReference type="PANTHER" id="PTHR42789:SF1">
    <property type="entry name" value="D-ISOMER SPECIFIC 2-HYDROXYACID DEHYDROGENASE FAMILY PROTEIN (AFU_ORTHOLOGUE AFUA_6G10090)"/>
    <property type="match status" value="1"/>
</dbReference>
<gene>
    <name evidence="7" type="ORF">C7B45_03315</name>
</gene>
<comment type="similarity">
    <text evidence="1 4">Belongs to the D-isomer specific 2-hydroxyacid dehydrogenase family.</text>
</comment>
<dbReference type="InterPro" id="IPR006139">
    <property type="entry name" value="D-isomer_2_OHA_DH_cat_dom"/>
</dbReference>
<feature type="domain" description="D-isomer specific 2-hydroxyacid dehydrogenase NAD-binding" evidence="6">
    <location>
        <begin position="107"/>
        <end position="283"/>
    </location>
</feature>
<dbReference type="GO" id="GO:0016616">
    <property type="term" value="F:oxidoreductase activity, acting on the CH-OH group of donors, NAD or NADP as acceptor"/>
    <property type="evidence" value="ECO:0007669"/>
    <property type="project" value="InterPro"/>
</dbReference>
<evidence type="ECO:0000256" key="1">
    <source>
        <dbReference type="ARBA" id="ARBA00005854"/>
    </source>
</evidence>
<accession>A0A2T2WM90</accession>
<protein>
    <submittedName>
        <fullName evidence="7">Phosphoglycerate dehydrogenase</fullName>
    </submittedName>
</protein>
<comment type="caution">
    <text evidence="7">The sequence shown here is derived from an EMBL/GenBank/DDBJ whole genome shotgun (WGS) entry which is preliminary data.</text>
</comment>
<dbReference type="InterPro" id="IPR036291">
    <property type="entry name" value="NAD(P)-bd_dom_sf"/>
</dbReference>
<dbReference type="PANTHER" id="PTHR42789">
    <property type="entry name" value="D-ISOMER SPECIFIC 2-HYDROXYACID DEHYDROGENASE FAMILY PROTEIN (AFU_ORTHOLOGUE AFUA_6G10090)"/>
    <property type="match status" value="1"/>
</dbReference>
<dbReference type="EMBL" id="PXYV01000006">
    <property type="protein sequence ID" value="PSR23355.1"/>
    <property type="molecule type" value="Genomic_DNA"/>
</dbReference>
<organism evidence="7 8">
    <name type="scientific">Sulfobacillus acidophilus</name>
    <dbReference type="NCBI Taxonomy" id="53633"/>
    <lineage>
        <taxon>Bacteria</taxon>
        <taxon>Bacillati</taxon>
        <taxon>Bacillota</taxon>
        <taxon>Clostridia</taxon>
        <taxon>Eubacteriales</taxon>
        <taxon>Clostridiales Family XVII. Incertae Sedis</taxon>
        <taxon>Sulfobacillus</taxon>
    </lineage>
</organism>
<dbReference type="SUPFAM" id="SSF52283">
    <property type="entry name" value="Formate/glycerate dehydrogenase catalytic domain-like"/>
    <property type="match status" value="1"/>
</dbReference>
<evidence type="ECO:0000259" key="6">
    <source>
        <dbReference type="Pfam" id="PF02826"/>
    </source>
</evidence>
<evidence type="ECO:0000256" key="4">
    <source>
        <dbReference type="RuleBase" id="RU003719"/>
    </source>
</evidence>
<evidence type="ECO:0000313" key="8">
    <source>
        <dbReference type="Proteomes" id="UP000241848"/>
    </source>
</evidence>
<dbReference type="InterPro" id="IPR006140">
    <property type="entry name" value="D-isomer_DH_NAD-bd"/>
</dbReference>
<dbReference type="Pfam" id="PF02826">
    <property type="entry name" value="2-Hacid_dh_C"/>
    <property type="match status" value="1"/>
</dbReference>
<keyword evidence="3" id="KW-0520">NAD</keyword>